<evidence type="ECO:0000313" key="1">
    <source>
        <dbReference type="Ensembl" id="ENSCPBP00000039089.1"/>
    </source>
</evidence>
<reference evidence="1" key="2">
    <citation type="submission" date="2025-09" db="UniProtKB">
        <authorList>
            <consortium name="Ensembl"/>
        </authorList>
    </citation>
    <scope>IDENTIFICATION</scope>
</reference>
<organism evidence="1 2">
    <name type="scientific">Chrysemys picta bellii</name>
    <name type="common">Western painted turtle</name>
    <name type="synonym">Emys bellii</name>
    <dbReference type="NCBI Taxonomy" id="8478"/>
    <lineage>
        <taxon>Eukaryota</taxon>
        <taxon>Metazoa</taxon>
        <taxon>Chordata</taxon>
        <taxon>Craniata</taxon>
        <taxon>Vertebrata</taxon>
        <taxon>Euteleostomi</taxon>
        <taxon>Archelosauria</taxon>
        <taxon>Testudinata</taxon>
        <taxon>Testudines</taxon>
        <taxon>Cryptodira</taxon>
        <taxon>Durocryptodira</taxon>
        <taxon>Testudinoidea</taxon>
        <taxon>Emydidae</taxon>
        <taxon>Chrysemys</taxon>
    </lineage>
</organism>
<dbReference type="AlphaFoldDB" id="A0A8C3IUQ1"/>
<protein>
    <submittedName>
        <fullName evidence="1">Uncharacterized protein</fullName>
    </submittedName>
</protein>
<sequence>MVGLKEIPQSFLAAQMLILPLNSTWLGSLLPRVFGFYWWRTSSHYLDIGAHNKIHSAHGWKKLEGTLPPADLCLQWDTILTHSSSCIFIALANTKPTSQRRSTQGRADSFPKR</sequence>
<proteinExistence type="predicted"/>
<name>A0A8C3IUQ1_CHRPI</name>
<keyword evidence="2" id="KW-1185">Reference proteome</keyword>
<dbReference type="Proteomes" id="UP000694380">
    <property type="component" value="Unplaced"/>
</dbReference>
<evidence type="ECO:0000313" key="2">
    <source>
        <dbReference type="Proteomes" id="UP000694380"/>
    </source>
</evidence>
<reference evidence="1" key="1">
    <citation type="submission" date="2025-08" db="UniProtKB">
        <authorList>
            <consortium name="Ensembl"/>
        </authorList>
    </citation>
    <scope>IDENTIFICATION</scope>
</reference>
<dbReference type="Ensembl" id="ENSCPBT00000045811.1">
    <property type="protein sequence ID" value="ENSCPBP00000039089.1"/>
    <property type="gene ID" value="ENSCPBG00000026940.1"/>
</dbReference>
<accession>A0A8C3IUQ1</accession>